<organism evidence="1 2">
    <name type="scientific">Trichocladium antarcticum</name>
    <dbReference type="NCBI Taxonomy" id="1450529"/>
    <lineage>
        <taxon>Eukaryota</taxon>
        <taxon>Fungi</taxon>
        <taxon>Dikarya</taxon>
        <taxon>Ascomycota</taxon>
        <taxon>Pezizomycotina</taxon>
        <taxon>Sordariomycetes</taxon>
        <taxon>Sordariomycetidae</taxon>
        <taxon>Sordariales</taxon>
        <taxon>Chaetomiaceae</taxon>
        <taxon>Trichocladium</taxon>
    </lineage>
</organism>
<dbReference type="InterPro" id="IPR013898">
    <property type="entry name" value="Atg43"/>
</dbReference>
<name>A0AAN6UM53_9PEZI</name>
<keyword evidence="2" id="KW-1185">Reference proteome</keyword>
<comment type="caution">
    <text evidence="1">The sequence shown here is derived from an EMBL/GenBank/DDBJ whole genome shotgun (WGS) entry which is preliminary data.</text>
</comment>
<proteinExistence type="predicted"/>
<reference evidence="1" key="1">
    <citation type="journal article" date="2023" name="Mol. Phylogenet. Evol.">
        <title>Genome-scale phylogeny and comparative genomics of the fungal order Sordariales.</title>
        <authorList>
            <person name="Hensen N."/>
            <person name="Bonometti L."/>
            <person name="Westerberg I."/>
            <person name="Brannstrom I.O."/>
            <person name="Guillou S."/>
            <person name="Cros-Aarteil S."/>
            <person name="Calhoun S."/>
            <person name="Haridas S."/>
            <person name="Kuo A."/>
            <person name="Mondo S."/>
            <person name="Pangilinan J."/>
            <person name="Riley R."/>
            <person name="LaButti K."/>
            <person name="Andreopoulos B."/>
            <person name="Lipzen A."/>
            <person name="Chen C."/>
            <person name="Yan M."/>
            <person name="Daum C."/>
            <person name="Ng V."/>
            <person name="Clum A."/>
            <person name="Steindorff A."/>
            <person name="Ohm R.A."/>
            <person name="Martin F."/>
            <person name="Silar P."/>
            <person name="Natvig D.O."/>
            <person name="Lalanne C."/>
            <person name="Gautier V."/>
            <person name="Ament-Velasquez S.L."/>
            <person name="Kruys A."/>
            <person name="Hutchinson M.I."/>
            <person name="Powell A.J."/>
            <person name="Barry K."/>
            <person name="Miller A.N."/>
            <person name="Grigoriev I.V."/>
            <person name="Debuchy R."/>
            <person name="Gladieux P."/>
            <person name="Hiltunen Thoren M."/>
            <person name="Johannesson H."/>
        </authorList>
    </citation>
    <scope>NUCLEOTIDE SEQUENCE</scope>
    <source>
        <strain evidence="1">CBS 123565</strain>
    </source>
</reference>
<protein>
    <submittedName>
        <fullName evidence="1">Uncharacterized protein</fullName>
    </submittedName>
</protein>
<accession>A0AAN6UM53</accession>
<reference evidence="1" key="2">
    <citation type="submission" date="2023-05" db="EMBL/GenBank/DDBJ databases">
        <authorList>
            <consortium name="Lawrence Berkeley National Laboratory"/>
            <person name="Steindorff A."/>
            <person name="Hensen N."/>
            <person name="Bonometti L."/>
            <person name="Westerberg I."/>
            <person name="Brannstrom I.O."/>
            <person name="Guillou S."/>
            <person name="Cros-Aarteil S."/>
            <person name="Calhoun S."/>
            <person name="Haridas S."/>
            <person name="Kuo A."/>
            <person name="Mondo S."/>
            <person name="Pangilinan J."/>
            <person name="Riley R."/>
            <person name="Labutti K."/>
            <person name="Andreopoulos B."/>
            <person name="Lipzen A."/>
            <person name="Chen C."/>
            <person name="Yanf M."/>
            <person name="Daum C."/>
            <person name="Ng V."/>
            <person name="Clum A."/>
            <person name="Ohm R."/>
            <person name="Martin F."/>
            <person name="Silar P."/>
            <person name="Natvig D."/>
            <person name="Lalanne C."/>
            <person name="Gautier V."/>
            <person name="Ament-Velasquez S.L."/>
            <person name="Kruys A."/>
            <person name="Hutchinson M.I."/>
            <person name="Powell A.J."/>
            <person name="Barry K."/>
            <person name="Miller A.N."/>
            <person name="Grigoriev I.V."/>
            <person name="Debuchy R."/>
            <person name="Gladieux P."/>
            <person name="Thoren M.H."/>
            <person name="Johannesson H."/>
        </authorList>
    </citation>
    <scope>NUCLEOTIDE SEQUENCE</scope>
    <source>
        <strain evidence="1">CBS 123565</strain>
    </source>
</reference>
<dbReference type="PANTHER" id="PTHR38699">
    <property type="entry name" value="CHROMOSOME 1, WHOLE GENOME SHOTGUN SEQUENCE"/>
    <property type="match status" value="1"/>
</dbReference>
<dbReference type="PANTHER" id="PTHR38699:SF1">
    <property type="entry name" value="MITOPHAGY RECEPTOR ATG43"/>
    <property type="match status" value="1"/>
</dbReference>
<dbReference type="GO" id="GO:0000423">
    <property type="term" value="P:mitophagy"/>
    <property type="evidence" value="ECO:0007669"/>
    <property type="project" value="InterPro"/>
</dbReference>
<dbReference type="EMBL" id="MU853406">
    <property type="protein sequence ID" value="KAK4135418.1"/>
    <property type="molecule type" value="Genomic_DNA"/>
</dbReference>
<sequence length="54" mass="6424">MMPFVQGTLYNLAICGWQSYNRNARIHGSTIGARLRRWWYGVNNWTVPPEKTRR</sequence>
<dbReference type="GO" id="GO:0140580">
    <property type="term" value="F:mitochondrion autophagosome adaptor activity"/>
    <property type="evidence" value="ECO:0007669"/>
    <property type="project" value="InterPro"/>
</dbReference>
<evidence type="ECO:0000313" key="1">
    <source>
        <dbReference type="EMBL" id="KAK4135418.1"/>
    </source>
</evidence>
<dbReference type="AlphaFoldDB" id="A0AAN6UM53"/>
<gene>
    <name evidence="1" type="ORF">BT67DRAFT_441074</name>
</gene>
<dbReference type="Proteomes" id="UP001304895">
    <property type="component" value="Unassembled WGS sequence"/>
</dbReference>
<evidence type="ECO:0000313" key="2">
    <source>
        <dbReference type="Proteomes" id="UP001304895"/>
    </source>
</evidence>